<protein>
    <submittedName>
        <fullName evidence="1">Uncharacterized protein</fullName>
    </submittedName>
</protein>
<dbReference type="Proteomes" id="UP000293874">
    <property type="component" value="Unassembled WGS sequence"/>
</dbReference>
<evidence type="ECO:0000313" key="1">
    <source>
        <dbReference type="EMBL" id="RZS75114.1"/>
    </source>
</evidence>
<dbReference type="AlphaFoldDB" id="A0A4Q7N2M1"/>
<gene>
    <name evidence="1" type="ORF">EV199_0975</name>
</gene>
<accession>A0A4Q7N2M1</accession>
<organism evidence="1 2">
    <name type="scientific">Pseudobacter ginsenosidimutans</name>
    <dbReference type="NCBI Taxonomy" id="661488"/>
    <lineage>
        <taxon>Bacteria</taxon>
        <taxon>Pseudomonadati</taxon>
        <taxon>Bacteroidota</taxon>
        <taxon>Chitinophagia</taxon>
        <taxon>Chitinophagales</taxon>
        <taxon>Chitinophagaceae</taxon>
        <taxon>Pseudobacter</taxon>
    </lineage>
</organism>
<dbReference type="EMBL" id="SGXA01000001">
    <property type="protein sequence ID" value="RZS75114.1"/>
    <property type="molecule type" value="Genomic_DNA"/>
</dbReference>
<reference evidence="1 2" key="1">
    <citation type="submission" date="2019-02" db="EMBL/GenBank/DDBJ databases">
        <title>Genomic Encyclopedia of Type Strains, Phase IV (KMG-IV): sequencing the most valuable type-strain genomes for metagenomic binning, comparative biology and taxonomic classification.</title>
        <authorList>
            <person name="Goeker M."/>
        </authorList>
    </citation>
    <scope>NUCLEOTIDE SEQUENCE [LARGE SCALE GENOMIC DNA]</scope>
    <source>
        <strain evidence="1 2">DSM 18116</strain>
    </source>
</reference>
<name>A0A4Q7N2M1_9BACT</name>
<keyword evidence="2" id="KW-1185">Reference proteome</keyword>
<comment type="caution">
    <text evidence="1">The sequence shown here is derived from an EMBL/GenBank/DDBJ whole genome shotgun (WGS) entry which is preliminary data.</text>
</comment>
<evidence type="ECO:0000313" key="2">
    <source>
        <dbReference type="Proteomes" id="UP000293874"/>
    </source>
</evidence>
<sequence length="43" mass="4840">MLSPGKRGSIFLYFLFRKNCLPVVGLPSGHFLKSEFPIHFNGS</sequence>
<proteinExistence type="predicted"/>